<dbReference type="SUPFAM" id="SSF88659">
    <property type="entry name" value="Sigma3 and sigma4 domains of RNA polymerase sigma factors"/>
    <property type="match status" value="1"/>
</dbReference>
<keyword evidence="4" id="KW-0804">Transcription</keyword>
<dbReference type="Pfam" id="PF08281">
    <property type="entry name" value="Sigma70_r4_2"/>
    <property type="match status" value="1"/>
</dbReference>
<dbReference type="NCBIfam" id="TIGR02985">
    <property type="entry name" value="Sig70_bacteroi1"/>
    <property type="match status" value="1"/>
</dbReference>
<comment type="similarity">
    <text evidence="1">Belongs to the sigma-70 factor family. ECF subfamily.</text>
</comment>
<dbReference type="InterPro" id="IPR000792">
    <property type="entry name" value="Tscrpt_reg_LuxR_C"/>
</dbReference>
<evidence type="ECO:0000256" key="1">
    <source>
        <dbReference type="ARBA" id="ARBA00010641"/>
    </source>
</evidence>
<feature type="domain" description="RNA polymerase sigma factor 70 region 4 type 2" evidence="6">
    <location>
        <begin position="118"/>
        <end position="167"/>
    </location>
</feature>
<dbReference type="InterPro" id="IPR007627">
    <property type="entry name" value="RNA_pol_sigma70_r2"/>
</dbReference>
<dbReference type="Pfam" id="PF04542">
    <property type="entry name" value="Sigma70_r2"/>
    <property type="match status" value="1"/>
</dbReference>
<evidence type="ECO:0000313" key="7">
    <source>
        <dbReference type="EMBL" id="MTI23848.1"/>
    </source>
</evidence>
<dbReference type="InterPro" id="IPR039425">
    <property type="entry name" value="RNA_pol_sigma-70-like"/>
</dbReference>
<dbReference type="InterPro" id="IPR014327">
    <property type="entry name" value="RNA_pol_sigma70_bacteroid"/>
</dbReference>
<dbReference type="PRINTS" id="PR00038">
    <property type="entry name" value="HTHLUXR"/>
</dbReference>
<dbReference type="Gene3D" id="1.10.1740.10">
    <property type="match status" value="1"/>
</dbReference>
<keyword evidence="3" id="KW-0731">Sigma factor</keyword>
<sequence length="188" mass="21880">MDQEFLWKLRDDNKSALKELFDSFYTDLTRFALRLTADSMVAEEIVQDIFVYLWQNRHSIDIKSSVEAYLYRAVKNKCINFVRSKVHQQSRITGNEDDMQHLWVHPNHLESDELPALIGKAIKSLPAQTSLIFCFSRNAGLSYSEIAEKLNVSQKTVEYHISSALKSIKKFLVAHGYIFLLALLCWRY</sequence>
<evidence type="ECO:0000259" key="5">
    <source>
        <dbReference type="Pfam" id="PF04542"/>
    </source>
</evidence>
<reference evidence="7 8" key="1">
    <citation type="submission" date="2019-02" db="EMBL/GenBank/DDBJ databases">
        <authorList>
            <person name="Goldberg S.R."/>
            <person name="Haltli B.A."/>
            <person name="Correa H."/>
            <person name="Russell K.G."/>
        </authorList>
    </citation>
    <scope>NUCLEOTIDE SEQUENCE [LARGE SCALE GENOMIC DNA]</scope>
    <source>
        <strain evidence="7 8">JCM 16186</strain>
    </source>
</reference>
<dbReference type="SUPFAM" id="SSF88946">
    <property type="entry name" value="Sigma2 domain of RNA polymerase sigma factors"/>
    <property type="match status" value="1"/>
</dbReference>
<protein>
    <submittedName>
        <fullName evidence="7">RNA polymerase sigma-70 factor</fullName>
    </submittedName>
</protein>
<evidence type="ECO:0000256" key="4">
    <source>
        <dbReference type="ARBA" id="ARBA00023163"/>
    </source>
</evidence>
<evidence type="ECO:0000313" key="8">
    <source>
        <dbReference type="Proteomes" id="UP000798808"/>
    </source>
</evidence>
<dbReference type="RefSeq" id="WP_155169207.1">
    <property type="nucleotide sequence ID" value="NZ_BAAAFL010000003.1"/>
</dbReference>
<dbReference type="EMBL" id="SMLW01000316">
    <property type="protein sequence ID" value="MTI23848.1"/>
    <property type="molecule type" value="Genomic_DNA"/>
</dbReference>
<proteinExistence type="inferred from homology"/>
<keyword evidence="8" id="KW-1185">Reference proteome</keyword>
<comment type="caution">
    <text evidence="7">The sequence shown here is derived from an EMBL/GenBank/DDBJ whole genome shotgun (WGS) entry which is preliminary data.</text>
</comment>
<dbReference type="InterPro" id="IPR036388">
    <property type="entry name" value="WH-like_DNA-bd_sf"/>
</dbReference>
<name>A0ABW9RIN2_9BACT</name>
<gene>
    <name evidence="7" type="ORF">E1163_02685</name>
</gene>
<feature type="domain" description="RNA polymerase sigma-70 region 2" evidence="5">
    <location>
        <begin position="20"/>
        <end position="85"/>
    </location>
</feature>
<dbReference type="InterPro" id="IPR013249">
    <property type="entry name" value="RNA_pol_sigma70_r4_t2"/>
</dbReference>
<dbReference type="NCBIfam" id="TIGR02937">
    <property type="entry name" value="sigma70-ECF"/>
    <property type="match status" value="1"/>
</dbReference>
<dbReference type="InterPro" id="IPR014284">
    <property type="entry name" value="RNA_pol_sigma-70_dom"/>
</dbReference>
<evidence type="ECO:0000259" key="6">
    <source>
        <dbReference type="Pfam" id="PF08281"/>
    </source>
</evidence>
<dbReference type="InterPro" id="IPR013325">
    <property type="entry name" value="RNA_pol_sigma_r2"/>
</dbReference>
<dbReference type="Proteomes" id="UP000798808">
    <property type="component" value="Unassembled WGS sequence"/>
</dbReference>
<keyword evidence="2" id="KW-0805">Transcription regulation</keyword>
<accession>A0ABW9RIN2</accession>
<dbReference type="Gene3D" id="1.10.10.10">
    <property type="entry name" value="Winged helix-like DNA-binding domain superfamily/Winged helix DNA-binding domain"/>
    <property type="match status" value="1"/>
</dbReference>
<evidence type="ECO:0000256" key="2">
    <source>
        <dbReference type="ARBA" id="ARBA00023015"/>
    </source>
</evidence>
<dbReference type="InterPro" id="IPR013324">
    <property type="entry name" value="RNA_pol_sigma_r3/r4-like"/>
</dbReference>
<dbReference type="PANTHER" id="PTHR43133:SF46">
    <property type="entry name" value="RNA POLYMERASE SIGMA-70 FACTOR ECF SUBFAMILY"/>
    <property type="match status" value="1"/>
</dbReference>
<evidence type="ECO:0000256" key="3">
    <source>
        <dbReference type="ARBA" id="ARBA00023082"/>
    </source>
</evidence>
<organism evidence="7 8">
    <name type="scientific">Fulvivirga kasyanovii</name>
    <dbReference type="NCBI Taxonomy" id="396812"/>
    <lineage>
        <taxon>Bacteria</taxon>
        <taxon>Pseudomonadati</taxon>
        <taxon>Bacteroidota</taxon>
        <taxon>Cytophagia</taxon>
        <taxon>Cytophagales</taxon>
        <taxon>Fulvivirgaceae</taxon>
        <taxon>Fulvivirga</taxon>
    </lineage>
</organism>
<dbReference type="PANTHER" id="PTHR43133">
    <property type="entry name" value="RNA POLYMERASE ECF-TYPE SIGMA FACTO"/>
    <property type="match status" value="1"/>
</dbReference>